<accession>G9CBE8</accession>
<proteinExistence type="predicted"/>
<gene>
    <name evidence="1" type="ORF">pSal8934a120</name>
</gene>
<keyword evidence="1" id="KW-0614">Plasmid</keyword>
<dbReference type="AlphaFoldDB" id="G9CBE8"/>
<sequence>MKVPLRKNTPVHGLHIIPWWQPVNFPAPPVDRRYDQS</sequence>
<organism evidence="1">
    <name type="scientific">Salmonella typhimurium</name>
    <dbReference type="NCBI Taxonomy" id="90371"/>
    <lineage>
        <taxon>Bacteria</taxon>
        <taxon>Pseudomonadati</taxon>
        <taxon>Pseudomonadota</taxon>
        <taxon>Gammaproteobacteria</taxon>
        <taxon>Enterobacterales</taxon>
        <taxon>Enterobacteriaceae</taxon>
        <taxon>Salmonella</taxon>
    </lineage>
</organism>
<dbReference type="EMBL" id="JF274993">
    <property type="protein sequence ID" value="AEX01113.1"/>
    <property type="molecule type" value="Genomic_DNA"/>
</dbReference>
<reference evidence="1" key="1">
    <citation type="submission" date="2011-01" db="EMBL/GenBank/DDBJ databases">
        <title>Hitchhiking as a natural way of spreading antibiotic resistance and virulence genes from Salmonella enterica.</title>
        <authorList>
            <person name="Krol J.E."/>
            <person name="Orfe L.H."/>
            <person name="Sota M."/>
            <person name="Rogers L.M."/>
            <person name="Top E.M."/>
            <person name="Call D.R."/>
        </authorList>
    </citation>
    <scope>NUCLEOTIDE SEQUENCE</scope>
    <source>
        <strain evidence="1">8943</strain>
        <plasmid evidence="1">pSal8934a</plasmid>
    </source>
</reference>
<geneLocation type="plasmid" evidence="1">
    <name>pSal8934a</name>
</geneLocation>
<evidence type="ECO:0000313" key="1">
    <source>
        <dbReference type="EMBL" id="AEX01113.1"/>
    </source>
</evidence>
<protein>
    <submittedName>
        <fullName evidence="1">Uncharacterized protein</fullName>
    </submittedName>
</protein>
<name>G9CBE8_SALTM</name>